<keyword evidence="2" id="KW-1185">Reference proteome</keyword>
<dbReference type="EMBL" id="KN831781">
    <property type="protein sequence ID" value="KIM40819.1"/>
    <property type="molecule type" value="Genomic_DNA"/>
</dbReference>
<proteinExistence type="predicted"/>
<name>A0A0C3C9C8_HEBCY</name>
<protein>
    <submittedName>
        <fullName evidence="1">Uncharacterized protein</fullName>
    </submittedName>
</protein>
<dbReference type="HOGENOM" id="CLU_2027014_0_0_1"/>
<organism evidence="1 2">
    <name type="scientific">Hebeloma cylindrosporum</name>
    <dbReference type="NCBI Taxonomy" id="76867"/>
    <lineage>
        <taxon>Eukaryota</taxon>
        <taxon>Fungi</taxon>
        <taxon>Dikarya</taxon>
        <taxon>Basidiomycota</taxon>
        <taxon>Agaricomycotina</taxon>
        <taxon>Agaricomycetes</taxon>
        <taxon>Agaricomycetidae</taxon>
        <taxon>Agaricales</taxon>
        <taxon>Agaricineae</taxon>
        <taxon>Hymenogastraceae</taxon>
        <taxon>Hebeloma</taxon>
    </lineage>
</organism>
<evidence type="ECO:0000313" key="2">
    <source>
        <dbReference type="Proteomes" id="UP000053424"/>
    </source>
</evidence>
<evidence type="ECO:0000313" key="1">
    <source>
        <dbReference type="EMBL" id="KIM40819.1"/>
    </source>
</evidence>
<accession>A0A0C3C9C8</accession>
<dbReference type="Proteomes" id="UP000053424">
    <property type="component" value="Unassembled WGS sequence"/>
</dbReference>
<dbReference type="AlphaFoldDB" id="A0A0C3C9C8"/>
<gene>
    <name evidence="1" type="ORF">M413DRAFT_154262</name>
</gene>
<reference evidence="2" key="2">
    <citation type="submission" date="2015-01" db="EMBL/GenBank/DDBJ databases">
        <title>Evolutionary Origins and Diversification of the Mycorrhizal Mutualists.</title>
        <authorList>
            <consortium name="DOE Joint Genome Institute"/>
            <consortium name="Mycorrhizal Genomics Consortium"/>
            <person name="Kohler A."/>
            <person name="Kuo A."/>
            <person name="Nagy L.G."/>
            <person name="Floudas D."/>
            <person name="Copeland A."/>
            <person name="Barry K.W."/>
            <person name="Cichocki N."/>
            <person name="Veneault-Fourrey C."/>
            <person name="LaButti K."/>
            <person name="Lindquist E.A."/>
            <person name="Lipzen A."/>
            <person name="Lundell T."/>
            <person name="Morin E."/>
            <person name="Murat C."/>
            <person name="Riley R."/>
            <person name="Ohm R."/>
            <person name="Sun H."/>
            <person name="Tunlid A."/>
            <person name="Henrissat B."/>
            <person name="Grigoriev I.V."/>
            <person name="Hibbett D.S."/>
            <person name="Martin F."/>
        </authorList>
    </citation>
    <scope>NUCLEOTIDE SEQUENCE [LARGE SCALE GENOMIC DNA]</scope>
    <source>
        <strain evidence="2">h7</strain>
    </source>
</reference>
<sequence length="122" mass="13716">MMQRDPHRCLCCNPRLSLTGSAPSRFPLNQDSPPRSPPFVGHHLSAGAVVQGEEGHIWEPVQRWLLPQSCRLSRGSIHRQPGMYRPSRPSSVAIGRVFWVHRARWQCGQEEPAVGGDYVLVL</sequence>
<reference evidence="1 2" key="1">
    <citation type="submission" date="2014-04" db="EMBL/GenBank/DDBJ databases">
        <authorList>
            <consortium name="DOE Joint Genome Institute"/>
            <person name="Kuo A."/>
            <person name="Gay G."/>
            <person name="Dore J."/>
            <person name="Kohler A."/>
            <person name="Nagy L.G."/>
            <person name="Floudas D."/>
            <person name="Copeland A."/>
            <person name="Barry K.W."/>
            <person name="Cichocki N."/>
            <person name="Veneault-Fourrey C."/>
            <person name="LaButti K."/>
            <person name="Lindquist E.A."/>
            <person name="Lipzen A."/>
            <person name="Lundell T."/>
            <person name="Morin E."/>
            <person name="Murat C."/>
            <person name="Sun H."/>
            <person name="Tunlid A."/>
            <person name="Henrissat B."/>
            <person name="Grigoriev I.V."/>
            <person name="Hibbett D.S."/>
            <person name="Martin F."/>
            <person name="Nordberg H.P."/>
            <person name="Cantor M.N."/>
            <person name="Hua S.X."/>
        </authorList>
    </citation>
    <scope>NUCLEOTIDE SEQUENCE [LARGE SCALE GENOMIC DNA]</scope>
    <source>
        <strain evidence="2">h7</strain>
    </source>
</reference>